<feature type="compositionally biased region" description="Basic residues" evidence="2">
    <location>
        <begin position="429"/>
        <end position="438"/>
    </location>
</feature>
<keyword evidence="4" id="KW-1185">Reference proteome</keyword>
<dbReference type="Proteomes" id="UP000265520">
    <property type="component" value="Unassembled WGS sequence"/>
</dbReference>
<name>A0A392LXN5_9FABA</name>
<keyword evidence="1" id="KW-0175">Coiled coil</keyword>
<feature type="compositionally biased region" description="Basic and acidic residues" evidence="2">
    <location>
        <begin position="113"/>
        <end position="124"/>
    </location>
</feature>
<organism evidence="3 4">
    <name type="scientific">Trifolium medium</name>
    <dbReference type="NCBI Taxonomy" id="97028"/>
    <lineage>
        <taxon>Eukaryota</taxon>
        <taxon>Viridiplantae</taxon>
        <taxon>Streptophyta</taxon>
        <taxon>Embryophyta</taxon>
        <taxon>Tracheophyta</taxon>
        <taxon>Spermatophyta</taxon>
        <taxon>Magnoliopsida</taxon>
        <taxon>eudicotyledons</taxon>
        <taxon>Gunneridae</taxon>
        <taxon>Pentapetalae</taxon>
        <taxon>rosids</taxon>
        <taxon>fabids</taxon>
        <taxon>Fabales</taxon>
        <taxon>Fabaceae</taxon>
        <taxon>Papilionoideae</taxon>
        <taxon>50 kb inversion clade</taxon>
        <taxon>NPAAA clade</taxon>
        <taxon>Hologalegina</taxon>
        <taxon>IRL clade</taxon>
        <taxon>Trifolieae</taxon>
        <taxon>Trifolium</taxon>
    </lineage>
</organism>
<comment type="caution">
    <text evidence="3">The sequence shown here is derived from an EMBL/GenBank/DDBJ whole genome shotgun (WGS) entry which is preliminary data.</text>
</comment>
<dbReference type="AlphaFoldDB" id="A0A392LXN5"/>
<evidence type="ECO:0000256" key="1">
    <source>
        <dbReference type="SAM" id="Coils"/>
    </source>
</evidence>
<evidence type="ECO:0000256" key="2">
    <source>
        <dbReference type="SAM" id="MobiDB-lite"/>
    </source>
</evidence>
<feature type="compositionally biased region" description="Acidic residues" evidence="2">
    <location>
        <begin position="62"/>
        <end position="73"/>
    </location>
</feature>
<reference evidence="3 4" key="1">
    <citation type="journal article" date="2018" name="Front. Plant Sci.">
        <title>Red Clover (Trifolium pratense) and Zigzag Clover (T. medium) - A Picture of Genomic Similarities and Differences.</title>
        <authorList>
            <person name="Dluhosova J."/>
            <person name="Istvanek J."/>
            <person name="Nedelnik J."/>
            <person name="Repkova J."/>
        </authorList>
    </citation>
    <scope>NUCLEOTIDE SEQUENCE [LARGE SCALE GENOMIC DNA]</scope>
    <source>
        <strain evidence="4">cv. 10/8</strain>
        <tissue evidence="3">Leaf</tissue>
    </source>
</reference>
<evidence type="ECO:0000313" key="3">
    <source>
        <dbReference type="EMBL" id="MCH79713.1"/>
    </source>
</evidence>
<feature type="region of interest" description="Disordered" evidence="2">
    <location>
        <begin position="1"/>
        <end position="124"/>
    </location>
</feature>
<proteinExistence type="predicted"/>
<evidence type="ECO:0000313" key="4">
    <source>
        <dbReference type="Proteomes" id="UP000265520"/>
    </source>
</evidence>
<feature type="compositionally biased region" description="Acidic residues" evidence="2">
    <location>
        <begin position="41"/>
        <end position="54"/>
    </location>
</feature>
<accession>A0A392LXN5</accession>
<protein>
    <submittedName>
        <fullName evidence="3">MEI1 protein</fullName>
    </submittedName>
</protein>
<feature type="compositionally biased region" description="Acidic residues" evidence="2">
    <location>
        <begin position="98"/>
        <end position="112"/>
    </location>
</feature>
<feature type="region of interest" description="Disordered" evidence="2">
    <location>
        <begin position="420"/>
        <end position="446"/>
    </location>
</feature>
<gene>
    <name evidence="3" type="ORF">A2U01_0000467</name>
</gene>
<feature type="coiled-coil region" evidence="1">
    <location>
        <begin position="247"/>
        <end position="274"/>
    </location>
</feature>
<sequence length="446" mass="50892">MLSDSGSNGRKKIDASASEDVEFVEETPQQQHLDDGLHGEAEEESAENESEEETAVVKVSDESEEERVSDESVETAVVKEIEEERVEESEGETVVKESEEEERVSDESEETVEEKSDESIEDSVRQQNIDNACHLLVKIGFKRGMFTLENIYEHGLTDDEFLETIKPIAPITDMEELKLVTMISRLTYDNFRVFIDRMRFLNSSTGSYLVVDAVDRIEKKKNLEMNKGDLVRAQKMVDYANSRREYGKRLSDQIEDLAKKKKELVLEYVKIEKNLEKNLGPLRAYEELSMDELEFQAYQLYENDCKSKGEHAITDELGVSTAMEKFGEAVKERHFVDFSNVPSRKVEIEKHLKKKIMRFEYADKKHGDAGGESSKTAAKIVVYKFGSDVCEGAESYDNFVVNDTRDDETAAKIIYKFGSDVLEGGGSGNHRKKKRKRVETRDLGKE</sequence>
<dbReference type="EMBL" id="LXQA010000305">
    <property type="protein sequence ID" value="MCH79713.1"/>
    <property type="molecule type" value="Genomic_DNA"/>
</dbReference>